<feature type="region of interest" description="Disordered" evidence="15">
    <location>
        <begin position="4358"/>
        <end position="4403"/>
    </location>
</feature>
<dbReference type="PROSITE" id="PS00022">
    <property type="entry name" value="EGF_1"/>
    <property type="match status" value="4"/>
</dbReference>
<feature type="region of interest" description="Disordered" evidence="15">
    <location>
        <begin position="4266"/>
        <end position="4299"/>
    </location>
</feature>
<dbReference type="FunFam" id="2.10.25.10:FF:000179">
    <property type="entry name" value="FAT atypical cadherin 1"/>
    <property type="match status" value="1"/>
</dbReference>
<dbReference type="InterPro" id="IPR018097">
    <property type="entry name" value="EGF_Ca-bd_CS"/>
</dbReference>
<dbReference type="FunFam" id="2.60.40.60:FF:000079">
    <property type="entry name" value="FAT atypical cadherin 1"/>
    <property type="match status" value="1"/>
</dbReference>
<dbReference type="FunFam" id="2.60.40.60:FF:000015">
    <property type="entry name" value="FAT atypical cadherin 1"/>
    <property type="match status" value="1"/>
</dbReference>
<dbReference type="EMBL" id="CABD030035401">
    <property type="status" value="NOT_ANNOTATED_CDS"/>
    <property type="molecule type" value="Genomic_DNA"/>
</dbReference>
<keyword evidence="4 16" id="KW-0812">Transmembrane</keyword>
<feature type="domain" description="Cadherin" evidence="20">
    <location>
        <begin position="1563"/>
        <end position="1673"/>
    </location>
</feature>
<dbReference type="FunFam" id="2.10.25.10:FF:000154">
    <property type="entry name" value="FAT atypical cadherin 1"/>
    <property type="match status" value="1"/>
</dbReference>
<gene>
    <name evidence="21" type="primary">FAT1</name>
</gene>
<dbReference type="FunFam" id="2.60.40.60:FF:000037">
    <property type="entry name" value="FAT atypical cadherin 1"/>
    <property type="match status" value="1"/>
</dbReference>
<dbReference type="FunFam" id="2.60.40.60:FF:000041">
    <property type="entry name" value="FAT atypical cadherin 1"/>
    <property type="match status" value="1"/>
</dbReference>
<keyword evidence="6" id="KW-0677">Repeat</keyword>
<feature type="domain" description="Cadherin" evidence="20">
    <location>
        <begin position="2603"/>
        <end position="2709"/>
    </location>
</feature>
<keyword evidence="22" id="KW-1185">Reference proteome</keyword>
<reference evidence="21" key="3">
    <citation type="submission" date="2025-08" db="UniProtKB">
        <authorList>
            <consortium name="Ensembl"/>
        </authorList>
    </citation>
    <scope>IDENTIFICATION</scope>
</reference>
<dbReference type="FunFam" id="2.60.40.60:FF:000032">
    <property type="entry name" value="FAT atypical cadherin 1"/>
    <property type="match status" value="1"/>
</dbReference>
<feature type="domain" description="Laminin G" evidence="18">
    <location>
        <begin position="3752"/>
        <end position="3932"/>
    </location>
</feature>
<dbReference type="GO" id="GO:0007015">
    <property type="term" value="P:actin filament organization"/>
    <property type="evidence" value="ECO:0007669"/>
    <property type="project" value="Ensembl"/>
</dbReference>
<dbReference type="InterPro" id="IPR000152">
    <property type="entry name" value="EGF-type_Asp/Asn_hydroxyl_site"/>
</dbReference>
<dbReference type="FunFam" id="2.60.40.60:FF:000107">
    <property type="entry name" value="FAT atypical cadherin 1"/>
    <property type="match status" value="1"/>
</dbReference>
<dbReference type="FunFam" id="2.60.40.60:FF:000051">
    <property type="entry name" value="FAT atypical cadherin 1"/>
    <property type="match status" value="1"/>
</dbReference>
<evidence type="ECO:0000256" key="14">
    <source>
        <dbReference type="PROSITE-ProRule" id="PRU00076"/>
    </source>
</evidence>
<dbReference type="Pfam" id="PF02210">
    <property type="entry name" value="Laminin_G_2"/>
    <property type="match status" value="1"/>
</dbReference>
<feature type="disulfide bond" evidence="14">
    <location>
        <begin position="3722"/>
        <end position="3739"/>
    </location>
</feature>
<keyword evidence="7 13" id="KW-0106">Calcium</keyword>
<dbReference type="Gene3D" id="2.60.120.200">
    <property type="match status" value="1"/>
</dbReference>
<feature type="domain" description="Cadherin" evidence="20">
    <location>
        <begin position="3030"/>
        <end position="3131"/>
    </location>
</feature>
<dbReference type="FunFam" id="2.60.40.60:FF:000066">
    <property type="entry name" value="FAT atypical cadherin 1"/>
    <property type="match status" value="1"/>
</dbReference>
<organism evidence="21 22">
    <name type="scientific">Gorilla gorilla gorilla</name>
    <name type="common">Western lowland gorilla</name>
    <dbReference type="NCBI Taxonomy" id="9595"/>
    <lineage>
        <taxon>Eukaryota</taxon>
        <taxon>Metazoa</taxon>
        <taxon>Chordata</taxon>
        <taxon>Craniata</taxon>
        <taxon>Vertebrata</taxon>
        <taxon>Euteleostomi</taxon>
        <taxon>Mammalia</taxon>
        <taxon>Eutheria</taxon>
        <taxon>Euarchontoglires</taxon>
        <taxon>Primates</taxon>
        <taxon>Haplorrhini</taxon>
        <taxon>Catarrhini</taxon>
        <taxon>Hominidae</taxon>
        <taxon>Gorilla</taxon>
    </lineage>
</organism>
<evidence type="ECO:0000256" key="17">
    <source>
        <dbReference type="SAM" id="SignalP"/>
    </source>
</evidence>
<dbReference type="SUPFAM" id="SSF49313">
    <property type="entry name" value="Cadherin-like"/>
    <property type="match status" value="32"/>
</dbReference>
<dbReference type="GO" id="GO:0003382">
    <property type="term" value="P:epithelial cell morphogenesis"/>
    <property type="evidence" value="ECO:0007669"/>
    <property type="project" value="Ensembl"/>
</dbReference>
<evidence type="ECO:0000256" key="10">
    <source>
        <dbReference type="ARBA" id="ARBA00023136"/>
    </source>
</evidence>
<dbReference type="GO" id="GO:0098609">
    <property type="term" value="P:cell-cell adhesion"/>
    <property type="evidence" value="ECO:0000318"/>
    <property type="project" value="GO_Central"/>
</dbReference>
<accession>G3QP41</accession>
<feature type="domain" description="Cadherin" evidence="20">
    <location>
        <begin position="35"/>
        <end position="149"/>
    </location>
</feature>
<dbReference type="PROSITE" id="PS50268">
    <property type="entry name" value="CADHERIN_2"/>
    <property type="match status" value="32"/>
</dbReference>
<protein>
    <submittedName>
        <fullName evidence="21">FAT atypical cadherin 1</fullName>
    </submittedName>
</protein>
<dbReference type="FunFam" id="2.60.40.60:FF:000021">
    <property type="entry name" value="FAT atypical cadherin 1"/>
    <property type="match status" value="3"/>
</dbReference>
<feature type="domain" description="Cadherin" evidence="20">
    <location>
        <begin position="3259"/>
        <end position="3363"/>
    </location>
</feature>
<evidence type="ECO:0000256" key="16">
    <source>
        <dbReference type="SAM" id="Phobius"/>
    </source>
</evidence>
<evidence type="ECO:0000256" key="2">
    <source>
        <dbReference type="ARBA" id="ARBA00022475"/>
    </source>
</evidence>
<feature type="domain" description="Cadherin" evidence="20">
    <location>
        <begin position="1457"/>
        <end position="1562"/>
    </location>
</feature>
<dbReference type="SMART" id="SM00181">
    <property type="entry name" value="EGF"/>
    <property type="match status" value="5"/>
</dbReference>
<feature type="domain" description="EGF-like" evidence="19">
    <location>
        <begin position="3713"/>
        <end position="3750"/>
    </location>
</feature>
<dbReference type="SMART" id="SM00112">
    <property type="entry name" value="CA"/>
    <property type="match status" value="33"/>
</dbReference>
<dbReference type="InterPro" id="IPR001791">
    <property type="entry name" value="Laminin_G"/>
</dbReference>
<dbReference type="FunFam" id="2.60.40.60:FF:000092">
    <property type="entry name" value="Protocadherin 8"/>
    <property type="match status" value="1"/>
</dbReference>
<evidence type="ECO:0000256" key="9">
    <source>
        <dbReference type="ARBA" id="ARBA00022989"/>
    </source>
</evidence>
<dbReference type="GO" id="GO:0007156">
    <property type="term" value="P:homophilic cell adhesion via plasma membrane adhesion molecules"/>
    <property type="evidence" value="ECO:0007669"/>
    <property type="project" value="InterPro"/>
</dbReference>
<feature type="domain" description="Cadherin" evidence="20">
    <location>
        <begin position="1772"/>
        <end position="1885"/>
    </location>
</feature>
<keyword evidence="11 14" id="KW-1015">Disulfide bond</keyword>
<reference evidence="21" key="4">
    <citation type="submission" date="2025-09" db="UniProtKB">
        <authorList>
            <consortium name="Ensembl"/>
        </authorList>
    </citation>
    <scope>IDENTIFICATION</scope>
</reference>
<dbReference type="GeneTree" id="ENSGT00940000157733"/>
<dbReference type="FunFam" id="2.60.40.60:FF:000071">
    <property type="entry name" value="FAT atypical cadherin 1"/>
    <property type="match status" value="1"/>
</dbReference>
<evidence type="ECO:0000256" key="4">
    <source>
        <dbReference type="ARBA" id="ARBA00022692"/>
    </source>
</evidence>
<dbReference type="GO" id="GO:0005509">
    <property type="term" value="F:calcium ion binding"/>
    <property type="evidence" value="ECO:0000318"/>
    <property type="project" value="GO_Central"/>
</dbReference>
<dbReference type="SMART" id="SM00179">
    <property type="entry name" value="EGF_CA"/>
    <property type="match status" value="4"/>
</dbReference>
<evidence type="ECO:0000256" key="5">
    <source>
        <dbReference type="ARBA" id="ARBA00022729"/>
    </source>
</evidence>
<dbReference type="PROSITE" id="PS50026">
    <property type="entry name" value="EGF_3"/>
    <property type="match status" value="5"/>
</dbReference>
<feature type="domain" description="Cadherin" evidence="20">
    <location>
        <begin position="1359"/>
        <end position="1456"/>
    </location>
</feature>
<keyword evidence="5 17" id="KW-0732">Signal</keyword>
<feature type="domain" description="Cadherin" evidence="20">
    <location>
        <begin position="2088"/>
        <end position="2188"/>
    </location>
</feature>
<feature type="domain" description="Cadherin" evidence="20">
    <location>
        <begin position="3484"/>
        <end position="3570"/>
    </location>
</feature>
<dbReference type="FunFam" id="2.60.120.200:FF:000024">
    <property type="entry name" value="FAT atypical cadherin 1"/>
    <property type="match status" value="1"/>
</dbReference>
<feature type="domain" description="EGF-like" evidence="19">
    <location>
        <begin position="4050"/>
        <end position="4086"/>
    </location>
</feature>
<dbReference type="Bgee" id="ENSGGOG00000004402">
    <property type="expression patterns" value="Expressed in adult mammalian kidney and 5 other cell types or tissues"/>
</dbReference>
<dbReference type="PROSITE" id="PS00232">
    <property type="entry name" value="CADHERIN_1"/>
    <property type="match status" value="13"/>
</dbReference>
<dbReference type="FunFam" id="2.60.40.60:FF:000084">
    <property type="entry name" value="FAT atypical cadherin 3"/>
    <property type="match status" value="1"/>
</dbReference>
<feature type="domain" description="Cadherin" evidence="20">
    <location>
        <begin position="2189"/>
        <end position="2289"/>
    </location>
</feature>
<dbReference type="EMBL" id="CABD030035399">
    <property type="status" value="NOT_ANNOTATED_CDS"/>
    <property type="molecule type" value="Genomic_DNA"/>
</dbReference>
<dbReference type="Proteomes" id="UP000001519">
    <property type="component" value="Chromosome 4"/>
</dbReference>
<dbReference type="GO" id="GO:0030175">
    <property type="term" value="C:filopodium"/>
    <property type="evidence" value="ECO:0007669"/>
    <property type="project" value="Ensembl"/>
</dbReference>
<dbReference type="PROSITE" id="PS00010">
    <property type="entry name" value="ASX_HYDROXYL"/>
    <property type="match status" value="1"/>
</dbReference>
<feature type="domain" description="Cadherin" evidence="20">
    <location>
        <begin position="464"/>
        <end position="569"/>
    </location>
</feature>
<dbReference type="GO" id="GO:0002088">
    <property type="term" value="P:lens development in camera-type eye"/>
    <property type="evidence" value="ECO:0007669"/>
    <property type="project" value="Ensembl"/>
</dbReference>
<feature type="disulfide bond" evidence="14">
    <location>
        <begin position="3963"/>
        <end position="3972"/>
    </location>
</feature>
<dbReference type="FunFam" id="2.60.40.60:FF:000058">
    <property type="entry name" value="FAT atypical cadherin 3"/>
    <property type="match status" value="1"/>
</dbReference>
<dbReference type="FunFam" id="2.60.40.60:FF:000080">
    <property type="entry name" value="FAT atypical cadherin 1"/>
    <property type="match status" value="1"/>
</dbReference>
<feature type="compositionally biased region" description="Polar residues" evidence="15">
    <location>
        <begin position="4286"/>
        <end position="4297"/>
    </location>
</feature>
<evidence type="ECO:0000256" key="12">
    <source>
        <dbReference type="ARBA" id="ARBA00023180"/>
    </source>
</evidence>
<keyword evidence="3 14" id="KW-0245">EGF-like domain</keyword>
<feature type="disulfide bond" evidence="14">
    <location>
        <begin position="4076"/>
        <end position="4085"/>
    </location>
</feature>
<dbReference type="FunFam" id="2.60.40.60:FF:000026">
    <property type="entry name" value="FAT atypical cadherin 1"/>
    <property type="match status" value="2"/>
</dbReference>
<dbReference type="STRING" id="9593.ENSGGOP00000004325"/>
<dbReference type="GO" id="GO:0005911">
    <property type="term" value="C:cell-cell junction"/>
    <property type="evidence" value="ECO:0000318"/>
    <property type="project" value="GO_Central"/>
</dbReference>
<feature type="domain" description="Cadherin" evidence="20">
    <location>
        <begin position="2816"/>
        <end position="2924"/>
    </location>
</feature>
<keyword evidence="12" id="KW-0325">Glycoprotein</keyword>
<evidence type="ECO:0000256" key="13">
    <source>
        <dbReference type="PROSITE-ProRule" id="PRU00043"/>
    </source>
</evidence>
<keyword evidence="2" id="KW-1003">Cell membrane</keyword>
<keyword evidence="10 16" id="KW-0472">Membrane</keyword>
<evidence type="ECO:0000259" key="18">
    <source>
        <dbReference type="PROSITE" id="PS50025"/>
    </source>
</evidence>
<dbReference type="CDD" id="cd11304">
    <property type="entry name" value="Cadherin_repeat"/>
    <property type="match status" value="32"/>
</dbReference>
<feature type="domain" description="Cadherin" evidence="20">
    <location>
        <begin position="150"/>
        <end position="257"/>
    </location>
</feature>
<dbReference type="FunFam" id="2.60.40.60:FF:000024">
    <property type="entry name" value="FAT atypical cadherin 3"/>
    <property type="match status" value="1"/>
</dbReference>
<dbReference type="FunFam" id="2.60.40.60:FF:000061">
    <property type="entry name" value="FAT atypical cadherin 3"/>
    <property type="match status" value="2"/>
</dbReference>
<feature type="domain" description="Cadherin" evidence="20">
    <location>
        <begin position="2710"/>
        <end position="2815"/>
    </location>
</feature>
<feature type="domain" description="Cadherin" evidence="20">
    <location>
        <begin position="1246"/>
        <end position="1355"/>
    </location>
</feature>
<dbReference type="OMA" id="XVIETSD"/>
<feature type="signal peptide" evidence="17">
    <location>
        <begin position="1"/>
        <end position="21"/>
    </location>
</feature>
<evidence type="ECO:0000256" key="6">
    <source>
        <dbReference type="ARBA" id="ARBA00022737"/>
    </source>
</evidence>
<dbReference type="FunFam" id="2.60.40.60:FF:000039">
    <property type="entry name" value="FAT atypical cadherin 3"/>
    <property type="match status" value="1"/>
</dbReference>
<dbReference type="InterPro" id="IPR002126">
    <property type="entry name" value="Cadherin-like_dom"/>
</dbReference>
<dbReference type="FunCoup" id="G3QP41">
    <property type="interactions" value="1503"/>
</dbReference>
<dbReference type="FunFam" id="2.10.25.10:FF:000152">
    <property type="entry name" value="FAT atypical cadherin 1"/>
    <property type="match status" value="1"/>
</dbReference>
<sequence>MGRHLALLLLLLLLFQHFGDSDGSQRLEQTPLQFTHLEYNVTVQENSAAKTYVGHPVKMGVYITHPAWEVRYKIVSGDSENLFKAEEYILGDFCFLRIRTKGGNTAILNREVKDHYTLIVKALEKNTNVEARTKVRVQVLDTNDLRPLFSPTSYSVSLPENTAIRTSIARVSATDADIGTNGEFYYSFKDRTDMFAIHPTSGVIVLTGRLDYLETKLYEMEILAADRGMKLYGSSGISSMAKLTVHIEQANECAPVITAVTLSPSELDRDPAYAIVTVDDCDQGANGDIASLSIVAGDLLQQFRTVRSFPGSKEYKVKAIGGVDWDSHPFGYNLTLQAKDKGTPPQFSSVKVIHVTSPQFKAGPVKFEKDVYRAEISEFAPPNTPVVMVKAIPGYSHLRYVFKSTPGKAKFSLNYNTGLISILEPVKRQQAAHFELEVTTSDRKASTKVLVKVLGANSNPPEFTQTAYKAAFDENVPIGTTVMSLSAVDPDEGENGYVTYSIANLNHVPFAIDHFTGAVSTSENLDYELMPRVYTLRIRASDWGLPYRREVEVLATITLNNLNDNTPLFEKINCEGTIPRDLGVGEQITTVSAIDADELQLVQYQIEAGNELDLFSLNPNSGVLSLKQSLMDGLGAKVSFHSLRITATDGENFATPLYINITVAASRKLVNLQCEETGVAKMLAEKLLQANKLHNQGEVEDIFFDSHSVNAHIPQFRSTLLTGIQVKENQPVGSSVIFMNSTDLDTGFNGKLVYAISGGNEDSCFMIDMETGMLKILSPLDRETTDKYTLNITVYDLGIPQKAAWRLLHVAVVDANDNPPEFLQESYFVEVSEDKEVHSEIIQVEATDKDLGPNGHVTYSILTDTDTFSIDSVTGVVKIARSLDRELQHEHYLKIEARDQAREEPQLSSTVVVKVSLEDVNDNPPTFIPPNYRVKVREDLPEGTVIMWLEAHDPDLGQSGQVRYSLLDHGEGNFDVDKLSGAVRIVQQLDFEKKQVYNLTVRAKDKGKPVSLSSTCYVEVEVVDVNENLHPPVFSSFVEKGTVKEDAPVGSLVMTVSAHDEDAGRDGEIRYSIRDGSGVGVFKIGEETGVIETSDRLDRESTSHYWLTVFATDQGVVPLSSFIEIYIEVEDVNDNAPQTSEPVYYPEIMENSPKDVSVVQIEAFDPDSSSNDKLMYKITSGNPQGFFSIHPKTGLITTTSRKLDREQQDEHILEVTVTDNGSPPKSTIARVIVKILDENDNKPQFLQKFYKIRLPEREKPDRERNARREPLYRVIATDKDEGPNAEISYSIEDGNEHGKFFIEPKTGVVSSKRFSAAGEYDILSIKAVDNGRPQKSSTTRLHIEWISKPKPSPEPISFEESFFTFTVMESDPVAHMIGVISVEPPGIPLWFDITGGNYDSHFDVDKGTGTIIVAKPLDAEQKSNYNLTVEATDGTTTILTQVFIKVIDTNDHRPQFSTSKYEVIIPEDTAPETEILQISAVDQDEKNKLIYTLQSSRDPLSLKKFRLDPATGSLYTSGKLDHEAVHQHTLTVMVRDQDVPVKRNFARIVVNVSDTNDHAPWFTASSYKGRVYESAAVGSVVLQVTALDKDKGKNAEVLYSIESGTFGAFRNIGNSFMIDPVLGSIKTAKELDRSNQAEYDLMVKATDKGSPPMSEITSVRIFVTIADNASPKFTSKEYSVELSETVSIGSFVGMVTAHSQSSVVYEIKDGNTGDAFDINPHSGTIITQKALDFETLPIYTLIIQGTNMAGLSTNTTVLVHLQDENDNAPVFMQAEYTGLISESASINSVVLTDRNVPLVIRAADADKDSNALLVYHIVEPSVHTYFAIDSSTGAIHTVLSLDYEETSIFHFTVQVHDMGTPRLFAEYAANVTVHVIDINDCPPVFAKPLYEASLLLPTYKGVKVITVNATDADSSAFSQLIYSITEGNIGEKFSMDYKTGALTVQNTTQLRSRYELTVRASDGRFAGLTSVKINVKESKESHLKFTQDVYSAVVKENSTEAKTLAVITAVGNPINEPLFYHILNPDRRFKISRTSGVLSTTGTPFDREQQETFDVVVEVTEEHKPSAVAHVVVKVIVEDQNDNAPVFVNLPYYAVVKVDTEVGHVIRYVTAVDRDSGRNGEVHYYLKEHHEHFQIGPLGEISLKKQFELDTLNKEYLVTVVAKDGGNPAFSAEVIVPITVMNKAMPVFEKPFYSAEIAENIQVHSPVVHVQANSPEGLKVFYSITDGDPFSQFTINFNTGVINVIAPLDFEAHPAYKLSIRATDSLTGAHAEVFVDIIVEDINDNPPVFAQQSYAATLSEASVIGTSVVQVRATDSDSEPNRGISYQMFENHSKSHDHFHVDSSTGLISLLRTLDYEQSRQHTIFVRAVDGGMPPLSSDVIVTVDVTDLNDNPPLFEQQIYEARISEHAPHGHFVTCVKAYDADSSDIDKLQYSILSGNDHKHFVIDSATGIITLSNLRRHALKPFYSLNLSVSDGVFRSSTQVHVTVIGGNLHSPAFLQNEYEVELAENAPLHTLVMEVKTTDGDSGIYGHVTYHIVNDFAKDRFYINERGQIFTLEKLDRETPAEKVISVRLMAKDAGGKVAFCTVNVILTDDNDNAPQFRATKYEVNIGSSAAKGTSVIKVLASDADEGSNADITYAIEADSESVKENLEINKLSGVITTKESLIGLENEFFTFFVRAVDNGSPSKESVVPVYVKILPPEMQLPKFSEPFYTFTVSEDVPIGTEIDLIRAEHSGTVLYSLVKGNTPESNRDESFVIDRQSGRLKLEKSLDHETTKWYQFSILARCTQDDHEMVASVDVSIQVKDANDNSPVFESSPYEAFIVENLPGGSRVIQIRASDADSGTNGQVMYSLDQSQSVEVIESFAINMETGWITTLKELDHEKRDNYQIKVVASDHGEKIQLSSTAIVDVTVTDVNDSPPRFTAEIYKGTVSEDDPPGGVIAILSTTDADSEEINRQVTYFITGGDPLGQFAVENIQNEWKVYVKKPLDREKRDNYLLTITATDGTFSSKAIVEVKVLDANDNSPVCEKTLYSDTIPEDVLPGKLIMQISATDADIRSNAEITYTLLGSGAEKFKLNPDTGELKTSTPLDREEQAVYHLLVRATDGGGRFCQASIVLTLEDVNDNAPEFSADPYAITVFENTEPGTLLTRVQATDADAGISRGCSCLTLLTEILGASVSKHTPDSACWENVVALQNAGSNFDFYSGAVFIIENLDYESSHEYYLTVEATDGGTPSLSDVASVNINVTDINDNTPVFSQDTYTTVISEDAVLEQSVITVMADDADGPSNSHIHYSIIDGNQGSSFTIDPVRGEVKVTRLLDRETISGYTLTVQASDNGSPPRVNTTTVNIDVSDVNDNAPVFSRGNYSVIIQENKPVGFSVLQLVVTDEDSSHNGPPFFFTIVTGNDEKAFEVNPQGVLLTSSAIKRKEKDHYLLQVKVADNGKPQLSSLTYIDIRVIEESIYPPAILPLEIFITASGEEYSGGVIGKIHATDQDVYDTLTYSLDPQMDNLFSVSSTGGKLIAHKKLDIGQYLLNVSVTDGKFTTVADITVHIRQVTQEMLNHTIAIRFANLTPEEFVGDYWRNFQRALRNILGVRRNDIQIVSLQSSEPHPHLDVLLFVEKPGSAQITTKQLLHKINSSVTDIEEIIGVRILNVFQKLCAGLDCPWKFCDEKVSVDESVMSTHSTARLSFVTPRHHRAAVCLCKEGRCPPVHHGCEDNPCPEGSECVSDPREEKHTCVCPGGRFGQCPGSSSMTLTGNSYVKYRLTENENKLEMKLTMRLRTYSTHAVVMYARGTDYSILEIHHGRLQYKFDCGSGPGIVSVQSIQVNDGQWHAVALEVNGNYARLVLDQVHTASGTAPGTLKTLNLDNYVFFGGHIRQQGTRHGRSPQVGNGFRGCMDSIYLNGQELPLNSKPRSYAHIEESVDVSPGCLLTATEDCASNPCQNGGVCNPSPAGGYYCKCSALYIGTHCEISVNPCSSNPCLYGGTCVVDNGGFVCQCRGLYTGQRCQLSPYCKDEPCKNGGTCFDSLDGAVCQCDSGFRGERCQSDIDECSGNPCLHGALCENTHGSYHCNCSHEYRGRHCEDAAPNQYVSTPWNIGLAEGIGIVVFIAGIFLLVVVFVLCRKMITRKKKHQAEPEDKHLGPATAFLQRPYFDSKLNKNIYSDIPPQVPVRPISYTPSIPSDSRNNLDRNSFEGSAIPEHPEFSTFNPESVHGHRKAVAVCSVAPNLPPPPPSNSPSDSDSIQKPSWDFDYDTKVVDLDPCLSKKPLEEKPSQPYSARESLSEVQSLSSFQSESCDDNGYHWDTSDWMPSVPLPDIQEFPNYEVIDEQTPLYSADPNAIDTDYYPGGYDIESDFPPPPEDFPAADELPPLPPEFSDQFESIHPPRDMPAAGSLGSSSRNRQRFNLNQYLPNFYPLDMSEPQTKGTGENSTCRESHAPYPPGYQRHFEAPAVESMPMSVYASTASCSDVSACCEVESEVMMSDYESGDDGHFEEVTIPPLDSQQHTEV</sequence>
<keyword evidence="8" id="KW-0130">Cell adhesion</keyword>
<dbReference type="EMBL" id="CABD030035400">
    <property type="status" value="NOT_ANNOTATED_CDS"/>
    <property type="molecule type" value="Genomic_DNA"/>
</dbReference>
<evidence type="ECO:0000256" key="1">
    <source>
        <dbReference type="ARBA" id="ARBA00004162"/>
    </source>
</evidence>
<dbReference type="FunFam" id="2.60.40.60:FF:000059">
    <property type="entry name" value="FAT atypical cadherin 3"/>
    <property type="match status" value="1"/>
</dbReference>
<dbReference type="FunFam" id="2.60.40.60:FF:000075">
    <property type="entry name" value="FAT atypical cadherin 1"/>
    <property type="match status" value="1"/>
</dbReference>
<feature type="domain" description="Cadherin" evidence="20">
    <location>
        <begin position="1674"/>
        <end position="1771"/>
    </location>
</feature>
<dbReference type="Pfam" id="PF00028">
    <property type="entry name" value="Cadherin"/>
    <property type="match status" value="28"/>
</dbReference>
<feature type="domain" description="Cadherin" evidence="20">
    <location>
        <begin position="2499"/>
        <end position="2602"/>
    </location>
</feature>
<dbReference type="FunFam" id="2.60.40.60:FF:000065">
    <property type="entry name" value="FAT atypical cadherin 1"/>
    <property type="match status" value="1"/>
</dbReference>
<proteinExistence type="predicted"/>
<evidence type="ECO:0000256" key="15">
    <source>
        <dbReference type="SAM" id="MobiDB-lite"/>
    </source>
</evidence>
<feature type="domain" description="Cadherin" evidence="20">
    <location>
        <begin position="823"/>
        <end position="927"/>
    </location>
</feature>
<feature type="region of interest" description="Disordered" evidence="15">
    <location>
        <begin position="4226"/>
        <end position="4250"/>
    </location>
</feature>
<dbReference type="GO" id="GO:0048471">
    <property type="term" value="C:perinuclear region of cytoplasm"/>
    <property type="evidence" value="ECO:0007669"/>
    <property type="project" value="Ensembl"/>
</dbReference>
<dbReference type="InterPro" id="IPR015919">
    <property type="entry name" value="Cadherin-like_sf"/>
</dbReference>
<dbReference type="FunFam" id="2.60.40.60:FF:000064">
    <property type="entry name" value="FAT atypical cadherin 1"/>
    <property type="match status" value="1"/>
</dbReference>
<dbReference type="InterPro" id="IPR013320">
    <property type="entry name" value="ConA-like_dom_sf"/>
</dbReference>
<evidence type="ECO:0000313" key="21">
    <source>
        <dbReference type="Ensembl" id="ENSGGOP00000004325.3"/>
    </source>
</evidence>
<evidence type="ECO:0000256" key="3">
    <source>
        <dbReference type="ARBA" id="ARBA00022536"/>
    </source>
</evidence>
<feature type="domain" description="Cadherin" evidence="20">
    <location>
        <begin position="368"/>
        <end position="463"/>
    </location>
</feature>
<dbReference type="FunFam" id="2.60.40.60:FF:000013">
    <property type="entry name" value="Cadherin EGF LAG seven-pass G-type receptor"/>
    <property type="match status" value="1"/>
</dbReference>
<reference evidence="21 22" key="2">
    <citation type="journal article" date="2012" name="Nature">
        <title>Insights into hominid evolution from the gorilla genome sequence.</title>
        <authorList>
            <person name="Scally A."/>
            <person name="Dutheil J.Y."/>
            <person name="Hillier L.W."/>
            <person name="Jordan G.E."/>
            <person name="Goodhead I."/>
            <person name="Herrero J."/>
            <person name="Hobolth A."/>
            <person name="Lappalainen T."/>
            <person name="Mailund T."/>
            <person name="Marques-Bonet T."/>
            <person name="McCarthy S."/>
            <person name="Montgomery S.H."/>
            <person name="Schwalie P.C."/>
            <person name="Tang Y.A."/>
            <person name="Ward M.C."/>
            <person name="Xue Y."/>
            <person name="Yngvadottir B."/>
            <person name="Alkan C."/>
            <person name="Andersen L.N."/>
            <person name="Ayub Q."/>
            <person name="Ball E.V."/>
            <person name="Beal K."/>
            <person name="Bradley B.J."/>
            <person name="Chen Y."/>
            <person name="Clee C.M."/>
            <person name="Fitzgerald S."/>
            <person name="Graves T.A."/>
            <person name="Gu Y."/>
            <person name="Heath P."/>
            <person name="Heger A."/>
            <person name="Karakoc E."/>
            <person name="Kolb-Kokocinski A."/>
            <person name="Laird G.K."/>
            <person name="Lunter G."/>
            <person name="Meader S."/>
            <person name="Mort M."/>
            <person name="Mullikin J.C."/>
            <person name="Munch K."/>
            <person name="O'Connor T.D."/>
            <person name="Phillips A.D."/>
            <person name="Prado-Martinez J."/>
            <person name="Rogers A.S."/>
            <person name="Sajjadian S."/>
            <person name="Schmidt D."/>
            <person name="Shaw K."/>
            <person name="Simpson J.T."/>
            <person name="Stenson P.D."/>
            <person name="Turner D.J."/>
            <person name="Vigilant L."/>
            <person name="Vilella A.J."/>
            <person name="Whitener W."/>
            <person name="Zhu B."/>
            <person name="Cooper D.N."/>
            <person name="de Jong P."/>
            <person name="Dermitzakis E.T."/>
            <person name="Eichler E.E."/>
            <person name="Flicek P."/>
            <person name="Goldman N."/>
            <person name="Mundy N.I."/>
            <person name="Ning Z."/>
            <person name="Odom D.T."/>
            <person name="Ponting C.P."/>
            <person name="Quail M.A."/>
            <person name="Ryder O.A."/>
            <person name="Searle S.M."/>
            <person name="Warren W.C."/>
            <person name="Wilson R.K."/>
            <person name="Schierup M.H."/>
            <person name="Rogers J."/>
            <person name="Tyler-Smith C."/>
            <person name="Durbin R."/>
        </authorList>
    </citation>
    <scope>NUCLEOTIDE SEQUENCE [LARGE SCALE GENOMIC DNA]</scope>
</reference>
<dbReference type="SMART" id="SM00282">
    <property type="entry name" value="LamG"/>
    <property type="match status" value="1"/>
</dbReference>
<dbReference type="FunFam" id="2.60.40.60:FF:000052">
    <property type="entry name" value="FAT atypical cadherin 1"/>
    <property type="match status" value="1"/>
</dbReference>
<feature type="domain" description="Cadherin" evidence="20">
    <location>
        <begin position="2290"/>
        <end position="2396"/>
    </location>
</feature>
<dbReference type="GO" id="GO:0016324">
    <property type="term" value="C:apical plasma membrane"/>
    <property type="evidence" value="ECO:0007669"/>
    <property type="project" value="Ensembl"/>
</dbReference>
<feature type="domain" description="Cadherin" evidence="20">
    <location>
        <begin position="1035"/>
        <end position="1139"/>
    </location>
</feature>
<dbReference type="InterPro" id="IPR020894">
    <property type="entry name" value="Cadherin_CS"/>
</dbReference>
<feature type="transmembrane region" description="Helical" evidence="16">
    <location>
        <begin position="4105"/>
        <end position="4125"/>
    </location>
</feature>
<dbReference type="InParanoid" id="G3QP41"/>
<dbReference type="CDD" id="cd00110">
    <property type="entry name" value="LamG"/>
    <property type="match status" value="1"/>
</dbReference>
<name>G3QP41_GORGO</name>
<evidence type="ECO:0000259" key="19">
    <source>
        <dbReference type="PROSITE" id="PS50026"/>
    </source>
</evidence>
<feature type="disulfide bond" evidence="14">
    <location>
        <begin position="4038"/>
        <end position="4047"/>
    </location>
</feature>
<feature type="domain" description="Cadherin" evidence="20">
    <location>
        <begin position="928"/>
        <end position="1034"/>
    </location>
</feature>
<dbReference type="InterPro" id="IPR000742">
    <property type="entry name" value="EGF"/>
</dbReference>
<dbReference type="SUPFAM" id="SSF49899">
    <property type="entry name" value="Concanavalin A-like lectins/glucanases"/>
    <property type="match status" value="1"/>
</dbReference>
<dbReference type="FunFam" id="2.60.40.60:FF:000053">
    <property type="entry name" value="FAT atypical cadherin 3"/>
    <property type="match status" value="1"/>
</dbReference>
<feature type="domain" description="Cadherin" evidence="20">
    <location>
        <begin position="2397"/>
        <end position="2498"/>
    </location>
</feature>
<feature type="domain" description="Cadherin" evidence="20">
    <location>
        <begin position="1986"/>
        <end position="2087"/>
    </location>
</feature>
<comment type="subcellular location">
    <subcellularLocation>
        <location evidence="1">Cell membrane</location>
        <topology evidence="1">Single-pass membrane protein</topology>
    </subcellularLocation>
</comment>
<dbReference type="CDD" id="cd00054">
    <property type="entry name" value="EGF_CA"/>
    <property type="match status" value="4"/>
</dbReference>
<dbReference type="Ensembl" id="ENSGGOT00000004432.3">
    <property type="protein sequence ID" value="ENSGGOP00000004325.3"/>
    <property type="gene ID" value="ENSGGOG00000004402.3"/>
</dbReference>
<feature type="domain" description="Cadherin" evidence="20">
    <location>
        <begin position="2925"/>
        <end position="3029"/>
    </location>
</feature>
<keyword evidence="9 16" id="KW-1133">Transmembrane helix</keyword>
<dbReference type="FunFam" id="2.60.40.60:FF:000089">
    <property type="entry name" value="FAT atypical cadherin 1"/>
    <property type="match status" value="1"/>
</dbReference>
<evidence type="ECO:0000256" key="11">
    <source>
        <dbReference type="ARBA" id="ARBA00023157"/>
    </source>
</evidence>
<dbReference type="Pfam" id="PF00008">
    <property type="entry name" value="EGF"/>
    <property type="match status" value="2"/>
</dbReference>
<dbReference type="FunFam" id="2.60.40.60:FF:000067">
    <property type="entry name" value="FAT atypical cadherin 1"/>
    <property type="match status" value="1"/>
</dbReference>
<dbReference type="PROSITE" id="PS01187">
    <property type="entry name" value="EGF_CA"/>
    <property type="match status" value="1"/>
</dbReference>
<feature type="domain" description="Cadherin" evidence="20">
    <location>
        <begin position="1140"/>
        <end position="1245"/>
    </location>
</feature>
<feature type="domain" description="Cadherin" evidence="20">
    <location>
        <begin position="577"/>
        <end position="663"/>
    </location>
</feature>
<dbReference type="Gene3D" id="2.60.40.60">
    <property type="entry name" value="Cadherins"/>
    <property type="match status" value="32"/>
</dbReference>
<dbReference type="SUPFAM" id="SSF57196">
    <property type="entry name" value="EGF/Laminin"/>
    <property type="match status" value="4"/>
</dbReference>
<dbReference type="PRINTS" id="PR00205">
    <property type="entry name" value="CADHERIN"/>
</dbReference>
<feature type="domain" description="EGF-like" evidence="19">
    <location>
        <begin position="3975"/>
        <end position="4011"/>
    </location>
</feature>
<dbReference type="PANTHER" id="PTHR24026:SF136">
    <property type="entry name" value="PROTOCADHERIN-23"/>
    <property type="match status" value="1"/>
</dbReference>
<feature type="chain" id="PRO_5014198138" evidence="17">
    <location>
        <begin position="22"/>
        <end position="4511"/>
    </location>
</feature>
<feature type="region of interest" description="Disordered" evidence="15">
    <location>
        <begin position="4178"/>
        <end position="4198"/>
    </location>
</feature>
<feature type="domain" description="Cadherin" evidence="20">
    <location>
        <begin position="718"/>
        <end position="822"/>
    </location>
</feature>
<dbReference type="FunFam" id="2.10.25.10:FF:000057">
    <property type="entry name" value="protocadherin Fat 1 isoform X2"/>
    <property type="match status" value="1"/>
</dbReference>
<reference evidence="22" key="1">
    <citation type="submission" date="2011-05" db="EMBL/GenBank/DDBJ databases">
        <title>Insights into the evolution of the great apes provided by the gorilla genome.</title>
        <authorList>
            <person name="Scally A."/>
        </authorList>
    </citation>
    <scope>NUCLEOTIDE SEQUENCE [LARGE SCALE GENOMIC DNA]</scope>
</reference>
<dbReference type="InterPro" id="IPR001881">
    <property type="entry name" value="EGF-like_Ca-bd_dom"/>
</dbReference>
<feature type="region of interest" description="Disordered" evidence="15">
    <location>
        <begin position="4488"/>
        <end position="4511"/>
    </location>
</feature>
<dbReference type="Gene3D" id="2.10.25.10">
    <property type="entry name" value="Laminin"/>
    <property type="match status" value="4"/>
</dbReference>
<dbReference type="FunFam" id="2.60.40.60:FF:000035">
    <property type="entry name" value="Protocadherin Fat 3"/>
    <property type="match status" value="1"/>
</dbReference>
<dbReference type="PROSITE" id="PS50025">
    <property type="entry name" value="LAM_G_DOMAIN"/>
    <property type="match status" value="1"/>
</dbReference>
<dbReference type="GO" id="GO:0030027">
    <property type="term" value="C:lamellipodium"/>
    <property type="evidence" value="ECO:0007669"/>
    <property type="project" value="Ensembl"/>
</dbReference>
<feature type="domain" description="Cadherin" evidence="20">
    <location>
        <begin position="3132"/>
        <end position="3258"/>
    </location>
</feature>
<evidence type="ECO:0000256" key="7">
    <source>
        <dbReference type="ARBA" id="ARBA00022837"/>
    </source>
</evidence>
<dbReference type="PANTHER" id="PTHR24026">
    <property type="entry name" value="FAT ATYPICAL CADHERIN-RELATED"/>
    <property type="match status" value="1"/>
</dbReference>
<feature type="domain" description="EGF-like" evidence="19">
    <location>
        <begin position="4012"/>
        <end position="4048"/>
    </location>
</feature>
<feature type="compositionally biased region" description="Polar residues" evidence="15">
    <location>
        <begin position="4179"/>
        <end position="4188"/>
    </location>
</feature>
<comment type="caution">
    <text evidence="14">Lacks conserved residue(s) required for the propagation of feature annotation.</text>
</comment>
<feature type="domain" description="Cadherin" evidence="20">
    <location>
        <begin position="1886"/>
        <end position="1985"/>
    </location>
</feature>
<feature type="domain" description="Cadherin" evidence="20">
    <location>
        <begin position="3364"/>
        <end position="3468"/>
    </location>
</feature>
<dbReference type="PROSITE" id="PS01186">
    <property type="entry name" value="EGF_2"/>
    <property type="match status" value="1"/>
</dbReference>
<feature type="disulfide bond" evidence="14">
    <location>
        <begin position="4001"/>
        <end position="4010"/>
    </location>
</feature>
<dbReference type="HOGENOM" id="CLU_000042_2_0_1"/>
<dbReference type="FunFam" id="2.60.40.60:FF:000161">
    <property type="entry name" value="FAT atypical cadherin 1"/>
    <property type="match status" value="1"/>
</dbReference>
<evidence type="ECO:0000259" key="20">
    <source>
        <dbReference type="PROSITE" id="PS50268"/>
    </source>
</evidence>
<dbReference type="GO" id="GO:0003412">
    <property type="term" value="P:establishment of epithelial cell apical/basal polarity involved in camera-type eye morphogenesis"/>
    <property type="evidence" value="ECO:0007669"/>
    <property type="project" value="Ensembl"/>
</dbReference>
<evidence type="ECO:0000313" key="22">
    <source>
        <dbReference type="Proteomes" id="UP000001519"/>
    </source>
</evidence>
<feature type="domain" description="EGF-like" evidence="19">
    <location>
        <begin position="3936"/>
        <end position="3973"/>
    </location>
</feature>
<evidence type="ECO:0000256" key="8">
    <source>
        <dbReference type="ARBA" id="ARBA00022889"/>
    </source>
</evidence>
<dbReference type="GO" id="GO:0005634">
    <property type="term" value="C:nucleus"/>
    <property type="evidence" value="ECO:0007669"/>
    <property type="project" value="Ensembl"/>
</dbReference>